<keyword evidence="6" id="KW-1185">Reference proteome</keyword>
<evidence type="ECO:0000259" key="4">
    <source>
        <dbReference type="Pfam" id="PF06155"/>
    </source>
</evidence>
<evidence type="ECO:0000256" key="3">
    <source>
        <dbReference type="SAM" id="MobiDB-lite"/>
    </source>
</evidence>
<feature type="region of interest" description="Disordered" evidence="3">
    <location>
        <begin position="108"/>
        <end position="131"/>
    </location>
</feature>
<feature type="domain" description="Gamma-butyrobetaine hydroxylase-like N-terminal" evidence="4">
    <location>
        <begin position="7"/>
        <end position="90"/>
    </location>
</feature>
<dbReference type="Gene3D" id="3.30.2020.30">
    <property type="match status" value="1"/>
</dbReference>
<name>A0A4R6UPE8_9GAMM</name>
<organism evidence="5 6">
    <name type="scientific">Permianibacter aggregans</name>
    <dbReference type="NCBI Taxonomy" id="1510150"/>
    <lineage>
        <taxon>Bacteria</taxon>
        <taxon>Pseudomonadati</taxon>
        <taxon>Pseudomonadota</taxon>
        <taxon>Gammaproteobacteria</taxon>
        <taxon>Pseudomonadales</taxon>
        <taxon>Pseudomonadaceae</taxon>
        <taxon>Permianibacter</taxon>
    </lineage>
</organism>
<dbReference type="Proteomes" id="UP000295375">
    <property type="component" value="Unassembled WGS sequence"/>
</dbReference>
<dbReference type="EMBL" id="SNYM01000005">
    <property type="protein sequence ID" value="TDQ49080.1"/>
    <property type="molecule type" value="Genomic_DNA"/>
</dbReference>
<dbReference type="InterPro" id="IPR038492">
    <property type="entry name" value="GBBH-like_N_sf"/>
</dbReference>
<evidence type="ECO:0000313" key="5">
    <source>
        <dbReference type="EMBL" id="TDQ49080.1"/>
    </source>
</evidence>
<evidence type="ECO:0000256" key="2">
    <source>
        <dbReference type="ARBA" id="ARBA00023004"/>
    </source>
</evidence>
<keyword evidence="2" id="KW-0408">Iron</keyword>
<keyword evidence="1" id="KW-0479">Metal-binding</keyword>
<dbReference type="InterPro" id="IPR010376">
    <property type="entry name" value="GBBH-like_N"/>
</dbReference>
<dbReference type="GO" id="GO:0046872">
    <property type="term" value="F:metal ion binding"/>
    <property type="evidence" value="ECO:0007669"/>
    <property type="project" value="UniProtKB-KW"/>
</dbReference>
<sequence>MTPTDVKLLKASNNLQLRYASGEQFDLPAEYLRVHSPSAEVRGHGAAEPKLVFGKADVGIRTIAPVGHYALKIVFDDGHDTGLYTWTYLYELGRDQAEKWQAYLARLEREGKSRQPKPKPNPSGPAFTELK</sequence>
<dbReference type="OrthoDB" id="9794178at2"/>
<accession>A0A4R6UPE8</accession>
<protein>
    <submittedName>
        <fullName evidence="5">DUF971 family protein</fullName>
    </submittedName>
</protein>
<proteinExistence type="predicted"/>
<dbReference type="AlphaFoldDB" id="A0A4R6UPE8"/>
<dbReference type="RefSeq" id="WP_133589382.1">
    <property type="nucleotide sequence ID" value="NZ_CP037953.1"/>
</dbReference>
<evidence type="ECO:0000256" key="1">
    <source>
        <dbReference type="ARBA" id="ARBA00022723"/>
    </source>
</evidence>
<evidence type="ECO:0000313" key="6">
    <source>
        <dbReference type="Proteomes" id="UP000295375"/>
    </source>
</evidence>
<dbReference type="PANTHER" id="PTHR35303">
    <property type="entry name" value="OS02G0197800 PROTEIN"/>
    <property type="match status" value="1"/>
</dbReference>
<gene>
    <name evidence="5" type="ORF">EV696_10554</name>
</gene>
<reference evidence="5 6" key="1">
    <citation type="submission" date="2019-03" db="EMBL/GenBank/DDBJ databases">
        <title>Genomic Encyclopedia of Type Strains, Phase IV (KMG-IV): sequencing the most valuable type-strain genomes for metagenomic binning, comparative biology and taxonomic classification.</title>
        <authorList>
            <person name="Goeker M."/>
        </authorList>
    </citation>
    <scope>NUCLEOTIDE SEQUENCE [LARGE SCALE GENOMIC DNA]</scope>
    <source>
        <strain evidence="5 6">DSM 103792</strain>
    </source>
</reference>
<dbReference type="Pfam" id="PF06155">
    <property type="entry name" value="GBBH-like_N"/>
    <property type="match status" value="1"/>
</dbReference>
<dbReference type="PANTHER" id="PTHR35303:SF5">
    <property type="entry name" value="OS02G0197800 PROTEIN"/>
    <property type="match status" value="1"/>
</dbReference>
<comment type="caution">
    <text evidence="5">The sequence shown here is derived from an EMBL/GenBank/DDBJ whole genome shotgun (WGS) entry which is preliminary data.</text>
</comment>